<dbReference type="HOGENOM" id="CLU_323403_0_0_1"/>
<evidence type="ECO:0008006" key="4">
    <source>
        <dbReference type="Google" id="ProtNLM"/>
    </source>
</evidence>
<feature type="compositionally biased region" description="Acidic residues" evidence="1">
    <location>
        <begin position="800"/>
        <end position="813"/>
    </location>
</feature>
<dbReference type="PANTHER" id="PTHR47807">
    <property type="entry name" value="PROTEIN TBF1"/>
    <property type="match status" value="1"/>
</dbReference>
<feature type="region of interest" description="Disordered" evidence="1">
    <location>
        <begin position="34"/>
        <end position="54"/>
    </location>
</feature>
<dbReference type="OrthoDB" id="3270248at2759"/>
<feature type="region of interest" description="Disordered" evidence="1">
    <location>
        <begin position="780"/>
        <end position="919"/>
    </location>
</feature>
<dbReference type="Gene3D" id="1.10.10.60">
    <property type="entry name" value="Homeodomain-like"/>
    <property type="match status" value="1"/>
</dbReference>
<gene>
    <name evidence="2" type="ORF">M408DRAFT_327089</name>
</gene>
<reference evidence="2 3" key="1">
    <citation type="submission" date="2014-04" db="EMBL/GenBank/DDBJ databases">
        <authorList>
            <consortium name="DOE Joint Genome Institute"/>
            <person name="Kuo A."/>
            <person name="Zuccaro A."/>
            <person name="Kohler A."/>
            <person name="Nagy L.G."/>
            <person name="Floudas D."/>
            <person name="Copeland A."/>
            <person name="Barry K.W."/>
            <person name="Cichocki N."/>
            <person name="Veneault-Fourrey C."/>
            <person name="LaButti K."/>
            <person name="Lindquist E.A."/>
            <person name="Lipzen A."/>
            <person name="Lundell T."/>
            <person name="Morin E."/>
            <person name="Murat C."/>
            <person name="Sun H."/>
            <person name="Tunlid A."/>
            <person name="Henrissat B."/>
            <person name="Grigoriev I.V."/>
            <person name="Hibbett D.S."/>
            <person name="Martin F."/>
            <person name="Nordberg H.P."/>
            <person name="Cantor M.N."/>
            <person name="Hua S.X."/>
        </authorList>
    </citation>
    <scope>NUCLEOTIDE SEQUENCE [LARGE SCALE GENOMIC DNA]</scope>
    <source>
        <strain evidence="2 3">MAFF 305830</strain>
    </source>
</reference>
<dbReference type="InterPro" id="IPR052833">
    <property type="entry name" value="Telomeric_DNA-bd_trans-reg"/>
</dbReference>
<dbReference type="GO" id="GO:0003691">
    <property type="term" value="F:double-stranded telomeric DNA binding"/>
    <property type="evidence" value="ECO:0007669"/>
    <property type="project" value="TreeGrafter"/>
</dbReference>
<feature type="compositionally biased region" description="Low complexity" evidence="1">
    <location>
        <begin position="36"/>
        <end position="53"/>
    </location>
</feature>
<feature type="compositionally biased region" description="Acidic residues" evidence="1">
    <location>
        <begin position="865"/>
        <end position="880"/>
    </location>
</feature>
<feature type="region of interest" description="Disordered" evidence="1">
    <location>
        <begin position="550"/>
        <end position="730"/>
    </location>
</feature>
<proteinExistence type="predicted"/>
<protein>
    <recommendedName>
        <fullName evidence="4">Myb-like domain-containing protein</fullName>
    </recommendedName>
</protein>
<dbReference type="EMBL" id="KN824281">
    <property type="protein sequence ID" value="KIM31590.1"/>
    <property type="molecule type" value="Genomic_DNA"/>
</dbReference>
<feature type="compositionally biased region" description="Polar residues" evidence="1">
    <location>
        <begin position="669"/>
        <end position="683"/>
    </location>
</feature>
<dbReference type="AlphaFoldDB" id="A0A0C3B467"/>
<dbReference type="Proteomes" id="UP000054097">
    <property type="component" value="Unassembled WGS sequence"/>
</dbReference>
<feature type="compositionally biased region" description="Polar residues" evidence="1">
    <location>
        <begin position="384"/>
        <end position="400"/>
    </location>
</feature>
<reference evidence="3" key="2">
    <citation type="submission" date="2015-01" db="EMBL/GenBank/DDBJ databases">
        <title>Evolutionary Origins and Diversification of the Mycorrhizal Mutualists.</title>
        <authorList>
            <consortium name="DOE Joint Genome Institute"/>
            <consortium name="Mycorrhizal Genomics Consortium"/>
            <person name="Kohler A."/>
            <person name="Kuo A."/>
            <person name="Nagy L.G."/>
            <person name="Floudas D."/>
            <person name="Copeland A."/>
            <person name="Barry K.W."/>
            <person name="Cichocki N."/>
            <person name="Veneault-Fourrey C."/>
            <person name="LaButti K."/>
            <person name="Lindquist E.A."/>
            <person name="Lipzen A."/>
            <person name="Lundell T."/>
            <person name="Morin E."/>
            <person name="Murat C."/>
            <person name="Riley R."/>
            <person name="Ohm R."/>
            <person name="Sun H."/>
            <person name="Tunlid A."/>
            <person name="Henrissat B."/>
            <person name="Grigoriev I.V."/>
            <person name="Hibbett D.S."/>
            <person name="Martin F."/>
        </authorList>
    </citation>
    <scope>NUCLEOTIDE SEQUENCE [LARGE SCALE GENOMIC DNA]</scope>
    <source>
        <strain evidence="3">MAFF 305830</strain>
    </source>
</reference>
<name>A0A0C3B467_SERVB</name>
<evidence type="ECO:0000256" key="1">
    <source>
        <dbReference type="SAM" id="MobiDB-lite"/>
    </source>
</evidence>
<feature type="compositionally biased region" description="Basic and acidic residues" evidence="1">
    <location>
        <begin position="891"/>
        <end position="903"/>
    </location>
</feature>
<dbReference type="STRING" id="933852.A0A0C3B467"/>
<evidence type="ECO:0000313" key="2">
    <source>
        <dbReference type="EMBL" id="KIM31590.1"/>
    </source>
</evidence>
<feature type="compositionally biased region" description="Basic and acidic residues" evidence="1">
    <location>
        <begin position="830"/>
        <end position="842"/>
    </location>
</feature>
<keyword evidence="3" id="KW-1185">Reference proteome</keyword>
<dbReference type="GO" id="GO:0010833">
    <property type="term" value="P:telomere maintenance via telomere lengthening"/>
    <property type="evidence" value="ECO:0007669"/>
    <property type="project" value="TreeGrafter"/>
</dbReference>
<sequence>MASSKLFRKLKSVAAASKSFSLACERALKDTQPDIDASFSQSQSQSQDPFQAAQREELELTEQELRAWRDATEPLQKLLPENTVYFVPYSVIPPSEADGSLLARINAINLALVLEMFLPFSTRQKYPGLTLKIPYIDNPDTVPSSQSLSHLSMSTQSSFGLSQASQPLTKEQQIEKLIGPLDELKMVYLRLCVGRKEKHVLYVLKRILLEICCIAITTSTRARDLGTFRPQDLVDTFSSAFLRDPSLVGVGKIFETKQVQEKACRLWEKWAGDMVLRLNSNLTGSSNVTWEGIGDTLLTDVFRHVLHPILQTLEEAESKVKSKASDSTEPIAAPDKVVSKKAKIANEATTSSIAPTKPSAKVVPSKAIGNDHSLLPAASKPTEKATSSTLQTAQPPSTTARKAAPTSVEPRPVPKSKATKPLATLNLAPSSSIEEDEFGPRIPNPAHKGKVVLPETEGVTPRPVGEEFDMMDYMHGFDADDGQDFANAGGFDDAGAIADAGLDAPEETQFEDLVARFGQAPYVEAPKQGYTRIPKDFRFNAPQRNAVKVTMTPSPESQAKQPSAAPSGTTLSRMKSAIVSEQAKSKTITRATSTGPAGEAATIKAKGRKRKPVEEEDGAHADDAAVPRTKKRKVATEMLPPARSTKATESSSTRSSATAAGPPHAAVHSSASGILPTHSSTMAGPSRAAETRPAAPKVARRNQVLADTDSSDDEPVIRKKAAAPALGRPKSIFLAERPAEPAKPLPKKTVQPVPLVVSDAIMSASKTRLEQIKAINKESKRLAAELGPDEDSDAPPKDENENDEKTEDSDSEEELRKHRQATGRGNGVKALDESRKKLEDLKRRAKATSTLPMRTRLKHIVPEPLSDDEPEAVETGEEEEPKPRKRGRPRGRVEKAKDSDAPSRSRSPAAKKARQRPNLYKTNAAEVGRKRWTDEENKVFLFALEGKYHDKKASLVNIWSDILELHGPNGTECQTLANRNGVQLKDRARNIAMKMVKEGKELPEYLSFFKLPAVRVRK</sequence>
<dbReference type="PANTHER" id="PTHR47807:SF1">
    <property type="entry name" value="PROTEIN TBF1"/>
    <property type="match status" value="1"/>
</dbReference>
<organism evidence="2 3">
    <name type="scientific">Serendipita vermifera MAFF 305830</name>
    <dbReference type="NCBI Taxonomy" id="933852"/>
    <lineage>
        <taxon>Eukaryota</taxon>
        <taxon>Fungi</taxon>
        <taxon>Dikarya</taxon>
        <taxon>Basidiomycota</taxon>
        <taxon>Agaricomycotina</taxon>
        <taxon>Agaricomycetes</taxon>
        <taxon>Sebacinales</taxon>
        <taxon>Serendipitaceae</taxon>
        <taxon>Serendipita</taxon>
    </lineage>
</organism>
<feature type="compositionally biased region" description="Low complexity" evidence="1">
    <location>
        <begin position="642"/>
        <end position="660"/>
    </location>
</feature>
<feature type="region of interest" description="Disordered" evidence="1">
    <location>
        <begin position="370"/>
        <end position="449"/>
    </location>
</feature>
<feature type="compositionally biased region" description="Polar residues" evidence="1">
    <location>
        <begin position="551"/>
        <end position="573"/>
    </location>
</feature>
<feature type="compositionally biased region" description="Polar residues" evidence="1">
    <location>
        <begin position="585"/>
        <end position="595"/>
    </location>
</feature>
<accession>A0A0C3B467</accession>
<evidence type="ECO:0000313" key="3">
    <source>
        <dbReference type="Proteomes" id="UP000054097"/>
    </source>
</evidence>